<dbReference type="Proteomes" id="UP000712281">
    <property type="component" value="Unassembled WGS sequence"/>
</dbReference>
<name>A0A8S9H7R5_BRACR</name>
<proteinExistence type="predicted"/>
<sequence length="175" mass="20144">MKKMEALGERMEKVHFPPTVERNGGSQTSRNGIRLLVWMWKELAVKQSDGSRVACKILVRVTICVLHMLLWSYHRLLYILYHVRYTIKWSLITWLVVGAREVTLGKLETSSINQVIVAIEKALIVIALVLSICLVKVVMVKSLSTWFHMSMYGRKIVDSLYYEYLVEVLSASQPC</sequence>
<keyword evidence="1" id="KW-1133">Transmembrane helix</keyword>
<dbReference type="EMBL" id="QGKW02001988">
    <property type="protein sequence ID" value="KAF2552272.1"/>
    <property type="molecule type" value="Genomic_DNA"/>
</dbReference>
<evidence type="ECO:0000256" key="1">
    <source>
        <dbReference type="SAM" id="Phobius"/>
    </source>
</evidence>
<comment type="caution">
    <text evidence="3">The sequence shown here is derived from an EMBL/GenBank/DDBJ whole genome shotgun (WGS) entry which is preliminary data.</text>
</comment>
<evidence type="ECO:0000313" key="2">
    <source>
        <dbReference type="EMBL" id="KAF2531529.1"/>
    </source>
</evidence>
<gene>
    <name evidence="3" type="ORF">F2Q68_00035591</name>
    <name evidence="2" type="ORF">F2Q70_00031211</name>
</gene>
<dbReference type="EMBL" id="QGKY02002305">
    <property type="protein sequence ID" value="KAF2531529.1"/>
    <property type="molecule type" value="Genomic_DNA"/>
</dbReference>
<evidence type="ECO:0000313" key="3">
    <source>
        <dbReference type="EMBL" id="KAF2552272.1"/>
    </source>
</evidence>
<accession>A0A8S9H7R5</accession>
<evidence type="ECO:0000313" key="4">
    <source>
        <dbReference type="Proteomes" id="UP000712281"/>
    </source>
</evidence>
<protein>
    <submittedName>
        <fullName evidence="3">Uncharacterized protein</fullName>
    </submittedName>
</protein>
<dbReference type="AlphaFoldDB" id="A0A8S9H7R5"/>
<feature type="transmembrane region" description="Helical" evidence="1">
    <location>
        <begin position="118"/>
        <end position="139"/>
    </location>
</feature>
<keyword evidence="1" id="KW-0812">Transmembrane</keyword>
<keyword evidence="1" id="KW-0472">Membrane</keyword>
<reference evidence="3" key="1">
    <citation type="submission" date="2019-12" db="EMBL/GenBank/DDBJ databases">
        <title>Genome sequencing and annotation of Brassica cretica.</title>
        <authorList>
            <person name="Studholme D.J."/>
            <person name="Sarris P.F."/>
        </authorList>
    </citation>
    <scope>NUCLEOTIDE SEQUENCE</scope>
    <source>
        <strain evidence="3">PFS-001/15</strain>
        <strain evidence="2">PFS-102/07</strain>
        <tissue evidence="3">Leaf</tissue>
    </source>
</reference>
<feature type="transmembrane region" description="Helical" evidence="1">
    <location>
        <begin position="53"/>
        <end position="73"/>
    </location>
</feature>
<organism evidence="3 4">
    <name type="scientific">Brassica cretica</name>
    <name type="common">Mustard</name>
    <dbReference type="NCBI Taxonomy" id="69181"/>
    <lineage>
        <taxon>Eukaryota</taxon>
        <taxon>Viridiplantae</taxon>
        <taxon>Streptophyta</taxon>
        <taxon>Embryophyta</taxon>
        <taxon>Tracheophyta</taxon>
        <taxon>Spermatophyta</taxon>
        <taxon>Magnoliopsida</taxon>
        <taxon>eudicotyledons</taxon>
        <taxon>Gunneridae</taxon>
        <taxon>Pentapetalae</taxon>
        <taxon>rosids</taxon>
        <taxon>malvids</taxon>
        <taxon>Brassicales</taxon>
        <taxon>Brassicaceae</taxon>
        <taxon>Brassiceae</taxon>
        <taxon>Brassica</taxon>
    </lineage>
</organism>